<feature type="coiled-coil region" evidence="11">
    <location>
        <begin position="160"/>
        <end position="187"/>
    </location>
</feature>
<feature type="compositionally biased region" description="Basic and acidic residues" evidence="12">
    <location>
        <begin position="86"/>
        <end position="95"/>
    </location>
</feature>
<keyword evidence="7" id="KW-0479">Metal-binding</keyword>
<dbReference type="GO" id="GO:0004518">
    <property type="term" value="F:nuclease activity"/>
    <property type="evidence" value="ECO:0007669"/>
    <property type="project" value="UniProtKB-KW"/>
</dbReference>
<comment type="cofactor">
    <cofactor evidence="1">
        <name>a divalent metal cation</name>
        <dbReference type="ChEBI" id="CHEBI:60240"/>
    </cofactor>
</comment>
<comment type="subcellular location">
    <subcellularLocation>
        <location evidence="2">Nucleus</location>
    </subcellularLocation>
</comment>
<feature type="region of interest" description="Disordered" evidence="12">
    <location>
        <begin position="73"/>
        <end position="95"/>
    </location>
</feature>
<protein>
    <recommendedName>
        <fullName evidence="5">Regulatory protein zeste</fullName>
    </recommendedName>
</protein>
<proteinExistence type="inferred from homology"/>
<evidence type="ECO:0000256" key="10">
    <source>
        <dbReference type="ARBA" id="ARBA00025466"/>
    </source>
</evidence>
<feature type="region of interest" description="Disordered" evidence="12">
    <location>
        <begin position="338"/>
        <end position="383"/>
    </location>
</feature>
<evidence type="ECO:0000256" key="11">
    <source>
        <dbReference type="SAM" id="Coils"/>
    </source>
</evidence>
<feature type="region of interest" description="Disordered" evidence="12">
    <location>
        <begin position="115"/>
        <end position="143"/>
    </location>
</feature>
<reference evidence="15 16" key="1">
    <citation type="submission" date="2020-08" db="EMBL/GenBank/DDBJ databases">
        <authorList>
            <person name="Koutsovoulos G."/>
            <person name="Danchin GJ E."/>
        </authorList>
    </citation>
    <scope>NUCLEOTIDE SEQUENCE [LARGE SCALE GENOMIC DNA]</scope>
</reference>
<comment type="subunit">
    <text evidence="4">Self-associates forming complexes of several hundred monomers.</text>
</comment>
<evidence type="ECO:0000256" key="12">
    <source>
        <dbReference type="SAM" id="MobiDB-lite"/>
    </source>
</evidence>
<feature type="compositionally biased region" description="Basic and acidic residues" evidence="12">
    <location>
        <begin position="361"/>
        <end position="383"/>
    </location>
</feature>
<evidence type="ECO:0000259" key="14">
    <source>
        <dbReference type="Pfam" id="PF13873"/>
    </source>
</evidence>
<feature type="domain" description="DDE Tnp4" evidence="13">
    <location>
        <begin position="244"/>
        <end position="325"/>
    </location>
</feature>
<evidence type="ECO:0000313" key="15">
    <source>
        <dbReference type="EMBL" id="CAD2130333.1"/>
    </source>
</evidence>
<keyword evidence="6" id="KW-0540">Nuclease</keyword>
<dbReference type="InterPro" id="IPR027806">
    <property type="entry name" value="HARBI1_dom"/>
</dbReference>
<feature type="domain" description="Myb/SANT-like DNA-binding" evidence="14">
    <location>
        <begin position="4"/>
        <end position="77"/>
    </location>
</feature>
<dbReference type="GO" id="GO:0046872">
    <property type="term" value="F:metal ion binding"/>
    <property type="evidence" value="ECO:0007669"/>
    <property type="project" value="UniProtKB-KW"/>
</dbReference>
<dbReference type="Pfam" id="PF13873">
    <property type="entry name" value="Myb_DNA-bind_5"/>
    <property type="match status" value="1"/>
</dbReference>
<dbReference type="PANTHER" id="PTHR22930">
    <property type="match status" value="1"/>
</dbReference>
<dbReference type="Proteomes" id="UP000580250">
    <property type="component" value="Unassembled WGS sequence"/>
</dbReference>
<dbReference type="GO" id="GO:0005634">
    <property type="term" value="C:nucleus"/>
    <property type="evidence" value="ECO:0007669"/>
    <property type="project" value="UniProtKB-SubCell"/>
</dbReference>
<keyword evidence="9" id="KW-0539">Nucleus</keyword>
<comment type="function">
    <text evidence="10">Involved in transvection phenomena (= synapsis-dependent gene expression), where the synaptic pairing of chromosomes carrying genes with which zeste interacts influences the expression of these genes. Zeste binds to DNA and stimulates transcription from a nearby promoter.</text>
</comment>
<organism evidence="15 16">
    <name type="scientific">Meloidogyne enterolobii</name>
    <name type="common">Root-knot nematode worm</name>
    <name type="synonym">Meloidogyne mayaguensis</name>
    <dbReference type="NCBI Taxonomy" id="390850"/>
    <lineage>
        <taxon>Eukaryota</taxon>
        <taxon>Metazoa</taxon>
        <taxon>Ecdysozoa</taxon>
        <taxon>Nematoda</taxon>
        <taxon>Chromadorea</taxon>
        <taxon>Rhabditida</taxon>
        <taxon>Tylenchina</taxon>
        <taxon>Tylenchomorpha</taxon>
        <taxon>Tylenchoidea</taxon>
        <taxon>Meloidogynidae</taxon>
        <taxon>Meloidogyninae</taxon>
        <taxon>Meloidogyne</taxon>
    </lineage>
</organism>
<keyword evidence="11" id="KW-0175">Coiled coil</keyword>
<evidence type="ECO:0000256" key="6">
    <source>
        <dbReference type="ARBA" id="ARBA00022722"/>
    </source>
</evidence>
<evidence type="ECO:0000256" key="4">
    <source>
        <dbReference type="ARBA" id="ARBA00011764"/>
    </source>
</evidence>
<sequence length="383" mass="44199">MSLFTSEMTKSLAEKIDYYHDELFPPSRSANYSRRSYDAWISITNEINAEYGSSISIEQIKEKHHNIKRKVKAEFAQQKSHKRKTGGGEERKEKMPKDEVFDIYAGRFGQSASFSGITSGRATPLTESSSGPSSQKTNEEEEEIFEIETPKTVRMPSRKIPRFDQNRNNSEQELLELQKNVLELQMINQKKLSCVLDKASNVFGKMDMYYEKKLENLAIFNNPEPIAASKIIEKPEDWIGKEFENSNEVILGDSGYPLRSWLLVPYLNPKTDAQKRFNYAHSKGRTKIEHAFGQLKRRFRICYSTCELDTEAVPDALLSCFLLHNIATKMRLPEINEDIDDEQPPNQDFDNIEEENLISRNRSEAGRKREAVGRREAITSRFD</sequence>
<dbReference type="PANTHER" id="PTHR22930:SF85">
    <property type="entry name" value="GH03217P-RELATED"/>
    <property type="match status" value="1"/>
</dbReference>
<dbReference type="OrthoDB" id="2430314at2759"/>
<dbReference type="EMBL" id="CAJEWN010000009">
    <property type="protein sequence ID" value="CAD2130333.1"/>
    <property type="molecule type" value="Genomic_DNA"/>
</dbReference>
<comment type="caution">
    <text evidence="15">The sequence shown here is derived from an EMBL/GenBank/DDBJ whole genome shotgun (WGS) entry which is preliminary data.</text>
</comment>
<gene>
    <name evidence="15" type="ORF">MENT_LOCUS2930</name>
</gene>
<dbReference type="InterPro" id="IPR028002">
    <property type="entry name" value="Myb_DNA-bind_5"/>
</dbReference>
<evidence type="ECO:0000256" key="7">
    <source>
        <dbReference type="ARBA" id="ARBA00022723"/>
    </source>
</evidence>
<evidence type="ECO:0000256" key="9">
    <source>
        <dbReference type="ARBA" id="ARBA00023242"/>
    </source>
</evidence>
<evidence type="ECO:0000259" key="13">
    <source>
        <dbReference type="Pfam" id="PF13359"/>
    </source>
</evidence>
<evidence type="ECO:0000256" key="3">
    <source>
        <dbReference type="ARBA" id="ARBA00006958"/>
    </source>
</evidence>
<evidence type="ECO:0000256" key="1">
    <source>
        <dbReference type="ARBA" id="ARBA00001968"/>
    </source>
</evidence>
<dbReference type="AlphaFoldDB" id="A0A6V7TPR9"/>
<accession>A0A6V7TPR9</accession>
<evidence type="ECO:0000256" key="2">
    <source>
        <dbReference type="ARBA" id="ARBA00004123"/>
    </source>
</evidence>
<keyword evidence="8" id="KW-0378">Hydrolase</keyword>
<comment type="similarity">
    <text evidence="3">Belongs to the HARBI1 family.</text>
</comment>
<evidence type="ECO:0000313" key="16">
    <source>
        <dbReference type="Proteomes" id="UP000580250"/>
    </source>
</evidence>
<feature type="compositionally biased region" description="Polar residues" evidence="12">
    <location>
        <begin position="115"/>
        <end position="136"/>
    </location>
</feature>
<evidence type="ECO:0000256" key="5">
    <source>
        <dbReference type="ARBA" id="ARBA00016807"/>
    </source>
</evidence>
<name>A0A6V7TPR9_MELEN</name>
<dbReference type="InterPro" id="IPR045249">
    <property type="entry name" value="HARBI1-like"/>
</dbReference>
<dbReference type="GO" id="GO:0016787">
    <property type="term" value="F:hydrolase activity"/>
    <property type="evidence" value="ECO:0007669"/>
    <property type="project" value="UniProtKB-KW"/>
</dbReference>
<dbReference type="Pfam" id="PF13359">
    <property type="entry name" value="DDE_Tnp_4"/>
    <property type="match status" value="1"/>
</dbReference>
<evidence type="ECO:0000256" key="8">
    <source>
        <dbReference type="ARBA" id="ARBA00022801"/>
    </source>
</evidence>